<dbReference type="Proteomes" id="UP000247746">
    <property type="component" value="Unassembled WGS sequence"/>
</dbReference>
<evidence type="ECO:0000313" key="2">
    <source>
        <dbReference type="EMBL" id="PYE39325.1"/>
    </source>
</evidence>
<comment type="caution">
    <text evidence="2">The sequence shown here is derived from an EMBL/GenBank/DDBJ whole genome shotgun (WGS) entry which is preliminary data.</text>
</comment>
<dbReference type="EMBL" id="QJSU01000004">
    <property type="protein sequence ID" value="PYE39325.1"/>
    <property type="molecule type" value="Genomic_DNA"/>
</dbReference>
<reference evidence="2 3" key="1">
    <citation type="submission" date="2018-06" db="EMBL/GenBank/DDBJ databases">
        <title>Genomic Encyclopedia of Type Strains, Phase III (KMG-III): the genomes of soil and plant-associated and newly described type strains.</title>
        <authorList>
            <person name="Whitman W."/>
        </authorList>
    </citation>
    <scope>NUCLEOTIDE SEQUENCE [LARGE SCALE GENOMIC DNA]</scope>
    <source>
        <strain evidence="2 3">CECT 5889</strain>
    </source>
</reference>
<protein>
    <recommendedName>
        <fullName evidence="4">Lipoprotein</fullName>
    </recommendedName>
</protein>
<keyword evidence="3" id="KW-1185">Reference proteome</keyword>
<feature type="compositionally biased region" description="Polar residues" evidence="1">
    <location>
        <begin position="27"/>
        <end position="48"/>
    </location>
</feature>
<dbReference type="AlphaFoldDB" id="A0A2V4VKG7"/>
<sequence>MLSNILRFSGSLSIIFLIGCADNTSISDPSQPASETSQPISTPQLTSEDTLEEPASIDSAERSSSNNNIAERDVNYANNQNGYKSIDFLTPTNYSVKHLSKYSFQETSERSSWKAVNNNADNDVDNCLKPAIELVALPKIKKEGYSYDSFDALNKAGLSAEEKQKVENIIYSDQEAMDSITTYLVNCMVDHGYTYSK</sequence>
<evidence type="ECO:0008006" key="4">
    <source>
        <dbReference type="Google" id="ProtNLM"/>
    </source>
</evidence>
<dbReference type="PROSITE" id="PS51257">
    <property type="entry name" value="PROKAR_LIPOPROTEIN"/>
    <property type="match status" value="1"/>
</dbReference>
<evidence type="ECO:0000256" key="1">
    <source>
        <dbReference type="SAM" id="MobiDB-lite"/>
    </source>
</evidence>
<evidence type="ECO:0000313" key="3">
    <source>
        <dbReference type="Proteomes" id="UP000247746"/>
    </source>
</evidence>
<gene>
    <name evidence="2" type="ORF">DFP82_104137</name>
</gene>
<feature type="region of interest" description="Disordered" evidence="1">
    <location>
        <begin position="27"/>
        <end position="71"/>
    </location>
</feature>
<name>A0A2V4VKG7_9GAMM</name>
<proteinExistence type="predicted"/>
<organism evidence="2 3">
    <name type="scientific">Psychrobacter fozii</name>
    <dbReference type="NCBI Taxonomy" id="198480"/>
    <lineage>
        <taxon>Bacteria</taxon>
        <taxon>Pseudomonadati</taxon>
        <taxon>Pseudomonadota</taxon>
        <taxon>Gammaproteobacteria</taxon>
        <taxon>Moraxellales</taxon>
        <taxon>Moraxellaceae</taxon>
        <taxon>Psychrobacter</taxon>
    </lineage>
</organism>
<dbReference type="RefSeq" id="WP_110922981.1">
    <property type="nucleotide sequence ID" value="NZ_CAJGZD010000004.1"/>
</dbReference>
<accession>A0A2V4VKG7</accession>